<dbReference type="AlphaFoldDB" id="A0A6F9DD21"/>
<feature type="compositionally biased region" description="Polar residues" evidence="3">
    <location>
        <begin position="579"/>
        <end position="595"/>
    </location>
</feature>
<comment type="similarity">
    <text evidence="1">Belongs to the FAM13 family.</text>
</comment>
<dbReference type="SMART" id="SM00324">
    <property type="entry name" value="RhoGAP"/>
    <property type="match status" value="1"/>
</dbReference>
<dbReference type="PROSITE" id="PS50238">
    <property type="entry name" value="RHOGAP"/>
    <property type="match status" value="1"/>
</dbReference>
<dbReference type="Pfam" id="PF26116">
    <property type="entry name" value="FAM13A"/>
    <property type="match status" value="1"/>
</dbReference>
<dbReference type="InterPro" id="IPR059029">
    <property type="entry name" value="FAM13A_dom"/>
</dbReference>
<feature type="region of interest" description="Disordered" evidence="3">
    <location>
        <begin position="252"/>
        <end position="276"/>
    </location>
</feature>
<protein>
    <submittedName>
        <fullName evidence="5">Protein FAM13A</fullName>
    </submittedName>
</protein>
<reference evidence="5" key="1">
    <citation type="submission" date="2020-04" db="EMBL/GenBank/DDBJ databases">
        <authorList>
            <person name="Neveu A P."/>
        </authorList>
    </citation>
    <scope>NUCLEOTIDE SEQUENCE</scope>
    <source>
        <tissue evidence="5">Whole embryo</tissue>
    </source>
</reference>
<evidence type="ECO:0000256" key="2">
    <source>
        <dbReference type="SAM" id="Coils"/>
    </source>
</evidence>
<feature type="region of interest" description="Disordered" evidence="3">
    <location>
        <begin position="389"/>
        <end position="410"/>
    </location>
</feature>
<dbReference type="Pfam" id="PF00620">
    <property type="entry name" value="RhoGAP"/>
    <property type="match status" value="1"/>
</dbReference>
<dbReference type="SUPFAM" id="SSF48350">
    <property type="entry name" value="GTPase activation domain, GAP"/>
    <property type="match status" value="1"/>
</dbReference>
<feature type="compositionally biased region" description="Basic residues" evidence="3">
    <location>
        <begin position="543"/>
        <end position="553"/>
    </location>
</feature>
<feature type="coiled-coil region" evidence="2">
    <location>
        <begin position="847"/>
        <end position="918"/>
    </location>
</feature>
<evidence type="ECO:0000256" key="1">
    <source>
        <dbReference type="ARBA" id="ARBA00007549"/>
    </source>
</evidence>
<sequence length="920" mass="103949">MDAMIENMRTSLEVGVRKMLTGQLGPKKASLAAQTDKNNALSKVFGVPLTDLCLTEDDNVPYVVKDICKFIKEEHLDLEGIFRISASGSNTSRLREAFEKYSSTNEEHSVTIATEVDGHTAANVLKQFLRQLPIPLIPTEILKLSKEARCVSDESFAASFRSCMEKWPVAHRCTLQYLLSFLQLVMQNTKNRMNVTGLAVVFGPNAFRISSGIEGLEEQATANGAFERLLLTTDIICDNSDDQGYLAMPSLDSTVSTKPARPAPPVPLQARPLPPPPVPQHNVVGTEVSEEPSEPVVPQRCESLRNSIHENQMTLSSGEFSDEDEQTSEETTDNVIVEDTIRNTVKKHLFNADSSSTSSCIEGDESLFPLDIYESDNAIIDHLLPSVTAGRNKGPTRRKPSRQRRISEEDWNCEAPSSAERFTDIQSSSELDTPTTVEHRISTDFIHNSELHPVAISSVTMVTTPDSGCLTAEEDLALVQKHFGNFDTRDVFIPKLDLSEPLEESDMVCDITQVPRLDLSEVMQTEEVVRPKPLPRTLVNKQSKTKKRRKKDSKHSPSMSRASKHMNMSEPINVPQPKHTVTTNAVQSESISPEASPSRWRDAWSTDEESYPTIMVPNETYNNNHIRGHVLPHDVDVAPSSPPQHEKFLHHHQLHQKHHHHHHHHHKHHHHDNETSLSRPKIQNHNLVPDDTKLEEISVTLNEIMISLDMSRKASARPEDLTLMTRDQIGAEKIAMQKELLRYEGRHGRPGTKKEKEIMRHVYDRYRMVKRLMVDAMSPPFHAAGNRRYDDIEPVNDYELTMDPNDTTEEFAVTQLVTLAPVGGGKVNHGFERDPKEPSHVAGDLNITELLRQQKEAKGKRKRLRRRLRDFEKEFEKQNGRHVLAADRVVMATEYGEYRDLKAKIRLLEALIDKHNSQAT</sequence>
<feature type="compositionally biased region" description="Basic residues" evidence="3">
    <location>
        <begin position="653"/>
        <end position="670"/>
    </location>
</feature>
<proteinExistence type="evidence at transcript level"/>
<feature type="domain" description="Rho-GAP" evidence="4">
    <location>
        <begin position="47"/>
        <end position="237"/>
    </location>
</feature>
<evidence type="ECO:0000256" key="3">
    <source>
        <dbReference type="SAM" id="MobiDB-lite"/>
    </source>
</evidence>
<evidence type="ECO:0000259" key="4">
    <source>
        <dbReference type="PROSITE" id="PS50238"/>
    </source>
</evidence>
<gene>
    <name evidence="5" type="primary">Fam13a-002</name>
</gene>
<dbReference type="PANTHER" id="PTHR15904">
    <property type="entry name" value="FAM13"/>
    <property type="match status" value="1"/>
</dbReference>
<name>A0A6F9DD21_9ASCI</name>
<dbReference type="CDD" id="cd00159">
    <property type="entry name" value="RhoGAP"/>
    <property type="match status" value="1"/>
</dbReference>
<evidence type="ECO:0000313" key="5">
    <source>
        <dbReference type="EMBL" id="CAB3244289.1"/>
    </source>
</evidence>
<dbReference type="PANTHER" id="PTHR15904:SF17">
    <property type="entry name" value="RHO-GAP DOMAIN-CONTAINING PROTEIN"/>
    <property type="match status" value="1"/>
</dbReference>
<dbReference type="InterPro" id="IPR039102">
    <property type="entry name" value="FAM13"/>
</dbReference>
<keyword evidence="2" id="KW-0175">Coiled coil</keyword>
<feature type="region of interest" description="Disordered" evidence="3">
    <location>
        <begin position="527"/>
        <end position="601"/>
    </location>
</feature>
<dbReference type="EMBL" id="LR785016">
    <property type="protein sequence ID" value="CAB3244289.1"/>
    <property type="molecule type" value="mRNA"/>
</dbReference>
<feature type="compositionally biased region" description="Pro residues" evidence="3">
    <location>
        <begin position="261"/>
        <end position="276"/>
    </location>
</feature>
<feature type="compositionally biased region" description="Acidic residues" evidence="3">
    <location>
        <begin position="320"/>
        <end position="331"/>
    </location>
</feature>
<accession>A0A6F9DD21</accession>
<dbReference type="InterPro" id="IPR000198">
    <property type="entry name" value="RhoGAP_dom"/>
</dbReference>
<dbReference type="InterPro" id="IPR008936">
    <property type="entry name" value="Rho_GTPase_activation_prot"/>
</dbReference>
<feature type="region of interest" description="Disordered" evidence="3">
    <location>
        <begin position="653"/>
        <end position="685"/>
    </location>
</feature>
<feature type="region of interest" description="Disordered" evidence="3">
    <location>
        <begin position="310"/>
        <end position="331"/>
    </location>
</feature>
<feature type="compositionally biased region" description="Polar residues" evidence="3">
    <location>
        <begin position="675"/>
        <end position="685"/>
    </location>
</feature>
<organism evidence="5">
    <name type="scientific">Phallusia mammillata</name>
    <dbReference type="NCBI Taxonomy" id="59560"/>
    <lineage>
        <taxon>Eukaryota</taxon>
        <taxon>Metazoa</taxon>
        <taxon>Chordata</taxon>
        <taxon>Tunicata</taxon>
        <taxon>Ascidiacea</taxon>
        <taxon>Phlebobranchia</taxon>
        <taxon>Ascidiidae</taxon>
        <taxon>Phallusia</taxon>
    </lineage>
</organism>
<feature type="compositionally biased region" description="Basic residues" evidence="3">
    <location>
        <begin position="394"/>
        <end position="404"/>
    </location>
</feature>
<dbReference type="Gene3D" id="1.10.555.10">
    <property type="entry name" value="Rho GTPase activation protein"/>
    <property type="match status" value="1"/>
</dbReference>
<dbReference type="GO" id="GO:0007165">
    <property type="term" value="P:signal transduction"/>
    <property type="evidence" value="ECO:0007669"/>
    <property type="project" value="InterPro"/>
</dbReference>